<evidence type="ECO:0000313" key="2">
    <source>
        <dbReference type="EMBL" id="MDA4848197.1"/>
    </source>
</evidence>
<dbReference type="PRINTS" id="PR00111">
    <property type="entry name" value="ABHYDROLASE"/>
</dbReference>
<dbReference type="RefSeq" id="WP_271092054.1">
    <property type="nucleotide sequence ID" value="NZ_JAPJZH010000020.1"/>
</dbReference>
<protein>
    <submittedName>
        <fullName evidence="2">Alpha/beta hydrolase</fullName>
    </submittedName>
</protein>
<keyword evidence="2" id="KW-0378">Hydrolase</keyword>
<evidence type="ECO:0000259" key="1">
    <source>
        <dbReference type="Pfam" id="PF00561"/>
    </source>
</evidence>
<dbReference type="PRINTS" id="PR00412">
    <property type="entry name" value="EPOXHYDRLASE"/>
</dbReference>
<dbReference type="PANTHER" id="PTHR43194:SF2">
    <property type="entry name" value="PEROXISOMAL MEMBRANE PROTEIN LPX1"/>
    <property type="match status" value="1"/>
</dbReference>
<dbReference type="InterPro" id="IPR000073">
    <property type="entry name" value="AB_hydrolase_1"/>
</dbReference>
<dbReference type="GO" id="GO:0016787">
    <property type="term" value="F:hydrolase activity"/>
    <property type="evidence" value="ECO:0007669"/>
    <property type="project" value="UniProtKB-KW"/>
</dbReference>
<gene>
    <name evidence="2" type="ORF">OOZ53_22765</name>
</gene>
<dbReference type="Proteomes" id="UP001148313">
    <property type="component" value="Unassembled WGS sequence"/>
</dbReference>
<reference evidence="2" key="1">
    <citation type="submission" date="2022-11" db="EMBL/GenBank/DDBJ databases">
        <title>Hoeflea poritis sp. nov., isolated from scleractinian coral Porites lutea.</title>
        <authorList>
            <person name="Zhang G."/>
            <person name="Wei Q."/>
            <person name="Cai L."/>
        </authorList>
    </citation>
    <scope>NUCLEOTIDE SEQUENCE</scope>
    <source>
        <strain evidence="2">E7-10</strain>
    </source>
</reference>
<dbReference type="EMBL" id="JAPJZH010000020">
    <property type="protein sequence ID" value="MDA4848197.1"/>
    <property type="molecule type" value="Genomic_DNA"/>
</dbReference>
<name>A0ABT4VVZ2_9HYPH</name>
<organism evidence="2 3">
    <name type="scientific">Hoeflea poritis</name>
    <dbReference type="NCBI Taxonomy" id="2993659"/>
    <lineage>
        <taxon>Bacteria</taxon>
        <taxon>Pseudomonadati</taxon>
        <taxon>Pseudomonadota</taxon>
        <taxon>Alphaproteobacteria</taxon>
        <taxon>Hyphomicrobiales</taxon>
        <taxon>Rhizobiaceae</taxon>
        <taxon>Hoeflea</taxon>
    </lineage>
</organism>
<dbReference type="PANTHER" id="PTHR43194">
    <property type="entry name" value="HYDROLASE ALPHA/BETA FOLD FAMILY"/>
    <property type="match status" value="1"/>
</dbReference>
<dbReference type="InterPro" id="IPR000639">
    <property type="entry name" value="Epox_hydrolase-like"/>
</dbReference>
<dbReference type="Pfam" id="PF00561">
    <property type="entry name" value="Abhydrolase_1"/>
    <property type="match status" value="1"/>
</dbReference>
<keyword evidence="3" id="KW-1185">Reference proteome</keyword>
<dbReference type="InterPro" id="IPR050228">
    <property type="entry name" value="Carboxylesterase_BioH"/>
</dbReference>
<sequence>MTTDMDEMRVSSDSVVPHEFSGAHGNRLNASIYRGGAKPVLFFHGGGQTRHAWDNAARAVQAAGYTAIAVDLRGHGDSEWVADQRYAFDDYAADIDAVARKVQETFGGQRPVSVGASLGGISSLVAQYEAGQSLLSALILVDVTPRMRRDGVDRILGFMSDRMQDGFGSLQEAADTIAAYLPNRGRPKSLDGLSKNLRLGEDGRYRWHWDPAFISGPHPVNSGKLRSDEYRFAATRALTIPTLLVRGRQSELVSEEHAEEFLELVPHARLTDVSGAGHMVAGDRNDIFLQAIMEFLDGLGAG</sequence>
<evidence type="ECO:0000313" key="3">
    <source>
        <dbReference type="Proteomes" id="UP001148313"/>
    </source>
</evidence>
<accession>A0ABT4VVZ2</accession>
<comment type="caution">
    <text evidence="2">The sequence shown here is derived from an EMBL/GenBank/DDBJ whole genome shotgun (WGS) entry which is preliminary data.</text>
</comment>
<dbReference type="InterPro" id="IPR029058">
    <property type="entry name" value="AB_hydrolase_fold"/>
</dbReference>
<feature type="domain" description="AB hydrolase-1" evidence="1">
    <location>
        <begin position="38"/>
        <end position="280"/>
    </location>
</feature>
<dbReference type="SUPFAM" id="SSF53474">
    <property type="entry name" value="alpha/beta-Hydrolases"/>
    <property type="match status" value="1"/>
</dbReference>
<dbReference type="Gene3D" id="3.40.50.1820">
    <property type="entry name" value="alpha/beta hydrolase"/>
    <property type="match status" value="1"/>
</dbReference>
<proteinExistence type="predicted"/>